<sequence>MKRLFLLGFSSIAASLFAQKNDTYIKANALFLPIGMINVAVEHSFTDHITGQAELFVSPWKSFAGHNALLGIASAEGRYYFDEAFKHWYVGASLGFSVFNLHKWNYWNDNIYVHKDGTVTPYISSNLYEKGYSFILGGVGGYQFQVNDRWNIDVYLGVGTVQSFYKGYDKISGDRYDTEGDSMGRELNRSGEFLPFKGGVMISYKLN</sequence>
<evidence type="ECO:0000313" key="1">
    <source>
        <dbReference type="EMBL" id="SIT97012.1"/>
    </source>
</evidence>
<organism evidence="1 2">
    <name type="scientific">Epilithonimonas bovis DSM 19482</name>
    <dbReference type="NCBI Taxonomy" id="1121284"/>
    <lineage>
        <taxon>Bacteria</taxon>
        <taxon>Pseudomonadati</taxon>
        <taxon>Bacteroidota</taxon>
        <taxon>Flavobacteriia</taxon>
        <taxon>Flavobacteriales</taxon>
        <taxon>Weeksellaceae</taxon>
        <taxon>Chryseobacterium group</taxon>
        <taxon>Epilithonimonas</taxon>
    </lineage>
</organism>
<dbReference type="Pfam" id="PF12099">
    <property type="entry name" value="DUF3575"/>
    <property type="match status" value="1"/>
</dbReference>
<proteinExistence type="predicted"/>
<dbReference type="EMBL" id="FTPU01000015">
    <property type="protein sequence ID" value="SIT97012.1"/>
    <property type="molecule type" value="Genomic_DNA"/>
</dbReference>
<evidence type="ECO:0000313" key="2">
    <source>
        <dbReference type="Proteomes" id="UP000187261"/>
    </source>
</evidence>
<dbReference type="AlphaFoldDB" id="A0A1U7PYI0"/>
<dbReference type="OrthoDB" id="1001751at2"/>
<dbReference type="InterPro" id="IPR021958">
    <property type="entry name" value="DUF3575"/>
</dbReference>
<dbReference type="RefSeq" id="WP_084173909.1">
    <property type="nucleotide sequence ID" value="NZ_FTPU01000015.1"/>
</dbReference>
<dbReference type="Proteomes" id="UP000187261">
    <property type="component" value="Unassembled WGS sequence"/>
</dbReference>
<gene>
    <name evidence="1" type="ORF">SAMN05660493_01715</name>
</gene>
<reference evidence="2" key="1">
    <citation type="submission" date="2016-10" db="EMBL/GenBank/DDBJ databases">
        <authorList>
            <person name="Varghese N."/>
            <person name="Submissions S."/>
        </authorList>
    </citation>
    <scope>NUCLEOTIDE SEQUENCE [LARGE SCALE GENOMIC DNA]</scope>
    <source>
        <strain evidence="2">DSM 19482</strain>
    </source>
</reference>
<protein>
    <recommendedName>
        <fullName evidence="3">DUF3575 domain-containing protein</fullName>
    </recommendedName>
</protein>
<accession>A0A1U7PYI0</accession>
<evidence type="ECO:0008006" key="3">
    <source>
        <dbReference type="Google" id="ProtNLM"/>
    </source>
</evidence>
<keyword evidence="2" id="KW-1185">Reference proteome</keyword>
<dbReference type="STRING" id="1121284.SAMN05660493_01715"/>
<name>A0A1U7PYI0_9FLAO</name>